<proteinExistence type="predicted"/>
<evidence type="ECO:0000313" key="1">
    <source>
        <dbReference type="EMBL" id="KAA6337666.1"/>
    </source>
</evidence>
<organism evidence="1">
    <name type="scientific">termite gut metagenome</name>
    <dbReference type="NCBI Taxonomy" id="433724"/>
    <lineage>
        <taxon>unclassified sequences</taxon>
        <taxon>metagenomes</taxon>
        <taxon>organismal metagenomes</taxon>
    </lineage>
</organism>
<protein>
    <submittedName>
        <fullName evidence="1">Uncharacterized protein</fullName>
    </submittedName>
</protein>
<sequence>MAKTIEEIKELLATELFRKRIVKKYIVVNDDLRLLTNILYYCYAK</sequence>
<dbReference type="EMBL" id="SNRY01000679">
    <property type="protein sequence ID" value="KAA6337666.1"/>
    <property type="molecule type" value="Genomic_DNA"/>
</dbReference>
<comment type="caution">
    <text evidence="1">The sequence shown here is derived from an EMBL/GenBank/DDBJ whole genome shotgun (WGS) entry which is preliminary data.</text>
</comment>
<reference evidence="1" key="1">
    <citation type="submission" date="2019-03" db="EMBL/GenBank/DDBJ databases">
        <title>Single cell metagenomics reveals metabolic interactions within the superorganism composed of flagellate Streblomastix strix and complex community of Bacteroidetes bacteria on its surface.</title>
        <authorList>
            <person name="Treitli S.C."/>
            <person name="Kolisko M."/>
            <person name="Husnik F."/>
            <person name="Keeling P."/>
            <person name="Hampl V."/>
        </authorList>
    </citation>
    <scope>NUCLEOTIDE SEQUENCE</scope>
    <source>
        <strain evidence="1">STM</strain>
    </source>
</reference>
<dbReference type="AlphaFoldDB" id="A0A5J4RUG6"/>
<name>A0A5J4RUG6_9ZZZZ</name>
<gene>
    <name evidence="1" type="ORF">EZS27_014262</name>
</gene>
<accession>A0A5J4RUG6</accession>